<dbReference type="Gene3D" id="3.90.1150.10">
    <property type="entry name" value="Aspartate Aminotransferase, domain 1"/>
    <property type="match status" value="1"/>
</dbReference>
<evidence type="ECO:0000256" key="4">
    <source>
        <dbReference type="ARBA" id="ARBA00022576"/>
    </source>
</evidence>
<reference evidence="11 12" key="1">
    <citation type="submission" date="2012-06" db="EMBL/GenBank/DDBJ databases">
        <title>Finished chromosome of genome of Microcoleus sp. PCC 7113.</title>
        <authorList>
            <consortium name="US DOE Joint Genome Institute"/>
            <person name="Gugger M."/>
            <person name="Coursin T."/>
            <person name="Rippka R."/>
            <person name="Tandeau De Marsac N."/>
            <person name="Huntemann M."/>
            <person name="Wei C.-L."/>
            <person name="Han J."/>
            <person name="Detter J.C."/>
            <person name="Han C."/>
            <person name="Tapia R."/>
            <person name="Chen A."/>
            <person name="Kyrpides N."/>
            <person name="Mavromatis K."/>
            <person name="Markowitz V."/>
            <person name="Szeto E."/>
            <person name="Ivanova N."/>
            <person name="Pagani I."/>
            <person name="Pati A."/>
            <person name="Goodwin L."/>
            <person name="Nordberg H.P."/>
            <person name="Cantor M.N."/>
            <person name="Hua S.X."/>
            <person name="Woyke T."/>
            <person name="Kerfeld C.A."/>
        </authorList>
    </citation>
    <scope>NUCLEOTIDE SEQUENCE [LARGE SCALE GENOMIC DNA]</scope>
    <source>
        <strain evidence="11 12">PCC 7113</strain>
    </source>
</reference>
<dbReference type="InterPro" id="IPR005861">
    <property type="entry name" value="HisP_aminotrans"/>
</dbReference>
<evidence type="ECO:0000256" key="3">
    <source>
        <dbReference type="ARBA" id="ARBA00011738"/>
    </source>
</evidence>
<evidence type="ECO:0000256" key="8">
    <source>
        <dbReference type="ARBA" id="ARBA00023102"/>
    </source>
</evidence>
<proteinExistence type="inferred from homology"/>
<evidence type="ECO:0000256" key="1">
    <source>
        <dbReference type="ARBA" id="ARBA00001933"/>
    </source>
</evidence>
<dbReference type="GO" id="GO:0030170">
    <property type="term" value="F:pyridoxal phosphate binding"/>
    <property type="evidence" value="ECO:0007669"/>
    <property type="project" value="InterPro"/>
</dbReference>
<dbReference type="EMBL" id="CP003630">
    <property type="protein sequence ID" value="AFZ19827.1"/>
    <property type="molecule type" value="Genomic_DNA"/>
</dbReference>
<evidence type="ECO:0000256" key="9">
    <source>
        <dbReference type="HAMAP-Rule" id="MF_01023"/>
    </source>
</evidence>
<dbReference type="UniPathway" id="UPA00031">
    <property type="reaction ID" value="UER00012"/>
</dbReference>
<dbReference type="KEGG" id="mic:Mic7113_4125"/>
<evidence type="ECO:0000256" key="2">
    <source>
        <dbReference type="ARBA" id="ARBA00007970"/>
    </source>
</evidence>
<feature type="modified residue" description="N6-(pyridoxal phosphate)lysine" evidence="9">
    <location>
        <position position="230"/>
    </location>
</feature>
<dbReference type="PANTHER" id="PTHR42885">
    <property type="entry name" value="HISTIDINOL-PHOSPHATE AMINOTRANSFERASE-RELATED"/>
    <property type="match status" value="1"/>
</dbReference>
<comment type="pathway">
    <text evidence="9">Amino-acid biosynthesis; L-histidine biosynthesis; L-histidine from 5-phospho-alpha-D-ribose 1-diphosphate: step 7/9.</text>
</comment>
<dbReference type="CDD" id="cd00609">
    <property type="entry name" value="AAT_like"/>
    <property type="match status" value="1"/>
</dbReference>
<dbReference type="InterPro" id="IPR015422">
    <property type="entry name" value="PyrdxlP-dep_Trfase_small"/>
</dbReference>
<dbReference type="InterPro" id="IPR015421">
    <property type="entry name" value="PyrdxlP-dep_Trfase_major"/>
</dbReference>
<dbReference type="Pfam" id="PF00155">
    <property type="entry name" value="Aminotran_1_2"/>
    <property type="match status" value="1"/>
</dbReference>
<evidence type="ECO:0000256" key="5">
    <source>
        <dbReference type="ARBA" id="ARBA00022605"/>
    </source>
</evidence>
<keyword evidence="6 9" id="KW-0808">Transferase</keyword>
<evidence type="ECO:0000256" key="6">
    <source>
        <dbReference type="ARBA" id="ARBA00022679"/>
    </source>
</evidence>
<dbReference type="HOGENOM" id="CLU_017584_3_0_3"/>
<gene>
    <name evidence="9" type="primary">hisC</name>
    <name evidence="11" type="ORF">Mic7113_4125</name>
</gene>
<dbReference type="Gene3D" id="3.40.640.10">
    <property type="entry name" value="Type I PLP-dependent aspartate aminotransferase-like (Major domain)"/>
    <property type="match status" value="1"/>
</dbReference>
<dbReference type="eggNOG" id="COG0079">
    <property type="taxonomic scope" value="Bacteria"/>
</dbReference>
<dbReference type="InterPro" id="IPR015424">
    <property type="entry name" value="PyrdxlP-dep_Trfase"/>
</dbReference>
<dbReference type="PANTHER" id="PTHR42885:SF2">
    <property type="entry name" value="HISTIDINOL-PHOSPHATE AMINOTRANSFERASE"/>
    <property type="match status" value="1"/>
</dbReference>
<evidence type="ECO:0000256" key="7">
    <source>
        <dbReference type="ARBA" id="ARBA00022898"/>
    </source>
</evidence>
<comment type="cofactor">
    <cofactor evidence="1 9">
        <name>pyridoxal 5'-phosphate</name>
        <dbReference type="ChEBI" id="CHEBI:597326"/>
    </cofactor>
</comment>
<dbReference type="InterPro" id="IPR004839">
    <property type="entry name" value="Aminotransferase_I/II_large"/>
</dbReference>
<evidence type="ECO:0000313" key="12">
    <source>
        <dbReference type="Proteomes" id="UP000010471"/>
    </source>
</evidence>
<organism evidence="11 12">
    <name type="scientific">Allocoleopsis franciscana PCC 7113</name>
    <dbReference type="NCBI Taxonomy" id="1173027"/>
    <lineage>
        <taxon>Bacteria</taxon>
        <taxon>Bacillati</taxon>
        <taxon>Cyanobacteriota</taxon>
        <taxon>Cyanophyceae</taxon>
        <taxon>Coleofasciculales</taxon>
        <taxon>Coleofasciculaceae</taxon>
        <taxon>Allocoleopsis</taxon>
        <taxon>Allocoleopsis franciscana</taxon>
    </lineage>
</organism>
<dbReference type="NCBIfam" id="TIGR01141">
    <property type="entry name" value="hisC"/>
    <property type="match status" value="1"/>
</dbReference>
<dbReference type="PATRIC" id="fig|1173027.3.peg.4556"/>
<dbReference type="InterPro" id="IPR001917">
    <property type="entry name" value="Aminotrans_II_pyridoxalP_BS"/>
</dbReference>
<keyword evidence="5 9" id="KW-0028">Amino-acid biosynthesis</keyword>
<comment type="subunit">
    <text evidence="3 9">Homodimer.</text>
</comment>
<dbReference type="PROSITE" id="PS00599">
    <property type="entry name" value="AA_TRANSFER_CLASS_2"/>
    <property type="match status" value="1"/>
</dbReference>
<keyword evidence="12" id="KW-1185">Reference proteome</keyword>
<dbReference type="STRING" id="1173027.Mic7113_4125"/>
<dbReference type="AlphaFoldDB" id="K9WJW3"/>
<feature type="domain" description="Aminotransferase class I/classII large" evidence="10">
    <location>
        <begin position="45"/>
        <end position="362"/>
    </location>
</feature>
<evidence type="ECO:0000313" key="11">
    <source>
        <dbReference type="EMBL" id="AFZ19827.1"/>
    </source>
</evidence>
<comment type="catalytic activity">
    <reaction evidence="9">
        <text>L-histidinol phosphate + 2-oxoglutarate = 3-(imidazol-4-yl)-2-oxopropyl phosphate + L-glutamate</text>
        <dbReference type="Rhea" id="RHEA:23744"/>
        <dbReference type="ChEBI" id="CHEBI:16810"/>
        <dbReference type="ChEBI" id="CHEBI:29985"/>
        <dbReference type="ChEBI" id="CHEBI:57766"/>
        <dbReference type="ChEBI" id="CHEBI:57980"/>
        <dbReference type="EC" id="2.6.1.9"/>
    </reaction>
</comment>
<dbReference type="GO" id="GO:0000105">
    <property type="term" value="P:L-histidine biosynthetic process"/>
    <property type="evidence" value="ECO:0007669"/>
    <property type="project" value="UniProtKB-UniRule"/>
</dbReference>
<dbReference type="HAMAP" id="MF_01023">
    <property type="entry name" value="HisC_aminotrans_2"/>
    <property type="match status" value="1"/>
</dbReference>
<protein>
    <recommendedName>
        <fullName evidence="9">Histidinol-phosphate aminotransferase</fullName>
        <ecNumber evidence="9">2.6.1.9</ecNumber>
    </recommendedName>
    <alternativeName>
        <fullName evidence="9">Imidazole acetol-phosphate transaminase</fullName>
    </alternativeName>
</protein>
<sequence>MEKCKLRYQFVTTAQSTCRFMTFFRPNINAMSGYVPGEQPLPGTQVIKLNTNENPYPPSPAALQVLRELEGELLRRYPDPMAGAFREAASQVLGVPADWILVGNGSDDLLTMIIRACSEPGQRVVYPMPTYVLYRTLTQIQGAEFVEVPYQENYTLPVESLIEAQGAVTFVASPNSPSGTVASVEQLEKLAAHLSGVLVIDEAYVDFAETNALEVVKKYDNVIILRTLSKGYSLAGLRLGFGVANPALLEGLIKVKDSYNVDAVACAVGAAAIADQDHKNTNANMIKVSRAQMADDLQKLGFHVLPSQANFLLAQFPEGNAEFLYKSLKERGILVRYFNQPQLMDKLRITVGTPEQNDALIKGLGEVLT</sequence>
<keyword evidence="7 9" id="KW-0663">Pyridoxal phosphate</keyword>
<accession>K9WJW3</accession>
<keyword evidence="4 9" id="KW-0032">Aminotransferase</keyword>
<dbReference type="GO" id="GO:0004400">
    <property type="term" value="F:histidinol-phosphate transaminase activity"/>
    <property type="evidence" value="ECO:0007669"/>
    <property type="project" value="UniProtKB-UniRule"/>
</dbReference>
<keyword evidence="8 9" id="KW-0368">Histidine biosynthesis</keyword>
<dbReference type="Proteomes" id="UP000010471">
    <property type="component" value="Chromosome"/>
</dbReference>
<dbReference type="SUPFAM" id="SSF53383">
    <property type="entry name" value="PLP-dependent transferases"/>
    <property type="match status" value="1"/>
</dbReference>
<dbReference type="EC" id="2.6.1.9" evidence="9"/>
<name>K9WJW3_9CYAN</name>
<comment type="similarity">
    <text evidence="2 9">Belongs to the class-II pyridoxal-phosphate-dependent aminotransferase family. Histidinol-phosphate aminotransferase subfamily.</text>
</comment>
<evidence type="ECO:0000259" key="10">
    <source>
        <dbReference type="Pfam" id="PF00155"/>
    </source>
</evidence>